<accession>A0ABU9TAB6</accession>
<dbReference type="InterPro" id="IPR011856">
    <property type="entry name" value="tRNA_endonuc-like_dom_sf"/>
</dbReference>
<dbReference type="RefSeq" id="WP_342849259.1">
    <property type="nucleotide sequence ID" value="NZ_JBBMQO010000010.1"/>
</dbReference>
<proteinExistence type="predicted"/>
<gene>
    <name evidence="1" type="ORF">WNY59_15905</name>
</gene>
<evidence type="ECO:0008006" key="3">
    <source>
        <dbReference type="Google" id="ProtNLM"/>
    </source>
</evidence>
<keyword evidence="2" id="KW-1185">Reference proteome</keyword>
<dbReference type="Gene3D" id="3.40.1350.10">
    <property type="match status" value="1"/>
</dbReference>
<reference evidence="1 2" key="1">
    <citation type="submission" date="2024-03" db="EMBL/GenBank/DDBJ databases">
        <title>Community enrichment and isolation of bacterial strains for fucoidan degradation.</title>
        <authorList>
            <person name="Sichert A."/>
        </authorList>
    </citation>
    <scope>NUCLEOTIDE SEQUENCE [LARGE SCALE GENOMIC DNA]</scope>
    <source>
        <strain evidence="1 2">AS62</strain>
    </source>
</reference>
<dbReference type="Proteomes" id="UP001477870">
    <property type="component" value="Unassembled WGS sequence"/>
</dbReference>
<evidence type="ECO:0000313" key="1">
    <source>
        <dbReference type="EMBL" id="MEM5503072.1"/>
    </source>
</evidence>
<protein>
    <recommendedName>
        <fullName evidence="3">DUF91 domain-containing protein</fullName>
    </recommendedName>
</protein>
<comment type="caution">
    <text evidence="1">The sequence shown here is derived from an EMBL/GenBank/DDBJ whole genome shotgun (WGS) entry which is preliminary data.</text>
</comment>
<name>A0ABU9TAB6_9HYPH</name>
<dbReference type="EMBL" id="JBBMQO010000010">
    <property type="protein sequence ID" value="MEM5503072.1"/>
    <property type="molecule type" value="Genomic_DNA"/>
</dbReference>
<evidence type="ECO:0000313" key="2">
    <source>
        <dbReference type="Proteomes" id="UP001477870"/>
    </source>
</evidence>
<sequence>MTAIPERSELLMPIYEFASEEIRPLIKTTFSQMQLQERRDLQRLLRANISVVAPDTLVIAEEFGDWDESRRRIDLLGVDRDANLVVIELKRTEDGGHMELQAIRYAAMVSTMTFDQATDVFGRYLAQIGNADTDARAELLDFLGWDEPDEDAFAQDVRIVLASAEFARELTTSALWLIERGIDIRCVRLQPYDNDGRVFVEVQQIIPLPEMAEYQVRVTEKKRKERQARSETRDWTSYDVTLGGRQLSGQRKRHAIYQTFRYLVEQGIAPEKVAEHCGRPIDRALMSVDGEVTAENFHRLAKEAREEEGRRFDPTRYFCGEKELLHFDNRTYAFVNQWGGSSWLQAMNNLRDTFPDQGVDFTPSE</sequence>
<organism evidence="1 2">
    <name type="scientific">Ahrensia kielensis</name>
    <dbReference type="NCBI Taxonomy" id="76980"/>
    <lineage>
        <taxon>Bacteria</taxon>
        <taxon>Pseudomonadati</taxon>
        <taxon>Pseudomonadota</taxon>
        <taxon>Alphaproteobacteria</taxon>
        <taxon>Hyphomicrobiales</taxon>
        <taxon>Ahrensiaceae</taxon>
        <taxon>Ahrensia</taxon>
    </lineage>
</organism>